<sequence>MNIDDATLMAYLDGELDAEGVAQVEAAKARDPQLAASIARQQRQDARLRTSHAAAAEAPIPDALMQLVLGHAAPAPEPDTAASGEAATPGNVVALRPRKRARVVWSHLGALAAGIVLAVIALPMLRDAQGGADWEQGADGLRASGALAQALDRQLASETSGKVRIALSFRNQAGQYCRTFRVDAASTAGLACRDGQGWSLPVLASQAQASSGELRQAATPLPAVVLDAVDASIAGDALDAQDEQAARQAGWR</sequence>
<evidence type="ECO:0000313" key="2">
    <source>
        <dbReference type="EMBL" id="RXR04413.1"/>
    </source>
</evidence>
<keyword evidence="1" id="KW-0812">Transmembrane</keyword>
<reference evidence="2 3" key="1">
    <citation type="submission" date="2019-01" db="EMBL/GenBank/DDBJ databases">
        <title>Pseudoxanthomonas composti sp. nov., isolated from compost.</title>
        <authorList>
            <person name="Yang G."/>
        </authorList>
    </citation>
    <scope>NUCLEOTIDE SEQUENCE [LARGE SCALE GENOMIC DNA]</scope>
    <source>
        <strain evidence="2 3">GSS15</strain>
    </source>
</reference>
<dbReference type="Proteomes" id="UP000289784">
    <property type="component" value="Unassembled WGS sequence"/>
</dbReference>
<evidence type="ECO:0000256" key="1">
    <source>
        <dbReference type="SAM" id="Phobius"/>
    </source>
</evidence>
<comment type="caution">
    <text evidence="2">The sequence shown here is derived from an EMBL/GenBank/DDBJ whole genome shotgun (WGS) entry which is preliminary data.</text>
</comment>
<protein>
    <recommendedName>
        <fullName evidence="4">Anti-sigma factor</fullName>
    </recommendedName>
</protein>
<dbReference type="RefSeq" id="WP_129471684.1">
    <property type="nucleotide sequence ID" value="NZ_SAWZ01000006.1"/>
</dbReference>
<evidence type="ECO:0000313" key="3">
    <source>
        <dbReference type="Proteomes" id="UP000289784"/>
    </source>
</evidence>
<organism evidence="2 3">
    <name type="scientific">Pseudoxanthomonas composti</name>
    <dbReference type="NCBI Taxonomy" id="2137479"/>
    <lineage>
        <taxon>Bacteria</taxon>
        <taxon>Pseudomonadati</taxon>
        <taxon>Pseudomonadota</taxon>
        <taxon>Gammaproteobacteria</taxon>
        <taxon>Lysobacterales</taxon>
        <taxon>Lysobacteraceae</taxon>
        <taxon>Pseudoxanthomonas</taxon>
    </lineage>
</organism>
<keyword evidence="1" id="KW-1133">Transmembrane helix</keyword>
<dbReference type="OrthoDB" id="5702022at2"/>
<accession>A0A4Q1JTV3</accession>
<dbReference type="EMBL" id="SAWZ01000006">
    <property type="protein sequence ID" value="RXR04413.1"/>
    <property type="molecule type" value="Genomic_DNA"/>
</dbReference>
<evidence type="ECO:0008006" key="4">
    <source>
        <dbReference type="Google" id="ProtNLM"/>
    </source>
</evidence>
<dbReference type="AlphaFoldDB" id="A0A4Q1JTV3"/>
<proteinExistence type="predicted"/>
<feature type="transmembrane region" description="Helical" evidence="1">
    <location>
        <begin position="104"/>
        <end position="125"/>
    </location>
</feature>
<keyword evidence="1" id="KW-0472">Membrane</keyword>
<gene>
    <name evidence="2" type="ORF">EPA99_13165</name>
</gene>
<keyword evidence="3" id="KW-1185">Reference proteome</keyword>
<name>A0A4Q1JTV3_9GAMM</name>